<evidence type="ECO:0000313" key="9">
    <source>
        <dbReference type="Proteomes" id="UP000553963"/>
    </source>
</evidence>
<dbReference type="InterPro" id="IPR017853">
    <property type="entry name" value="GH"/>
</dbReference>
<evidence type="ECO:0000256" key="3">
    <source>
        <dbReference type="ARBA" id="ARBA00022801"/>
    </source>
</evidence>
<name>A0A840AWE2_9HYPH</name>
<dbReference type="EC" id="3.2.1.21" evidence="2"/>
<keyword evidence="3 7" id="KW-0378">Hydrolase</keyword>
<dbReference type="Proteomes" id="UP000553963">
    <property type="component" value="Unassembled WGS sequence"/>
</dbReference>
<dbReference type="PROSITE" id="PS00653">
    <property type="entry name" value="GLYCOSYL_HYDROL_F1_2"/>
    <property type="match status" value="1"/>
</dbReference>
<dbReference type="PANTHER" id="PTHR10353">
    <property type="entry name" value="GLYCOSYL HYDROLASE"/>
    <property type="match status" value="1"/>
</dbReference>
<feature type="active site" description="Nucleophile" evidence="5">
    <location>
        <position position="369"/>
    </location>
</feature>
<comment type="caution">
    <text evidence="8">The sequence shown here is derived from an EMBL/GenBank/DDBJ whole genome shotgun (WGS) entry which is preliminary data.</text>
</comment>
<dbReference type="PANTHER" id="PTHR10353:SF36">
    <property type="entry name" value="LP05116P"/>
    <property type="match status" value="1"/>
</dbReference>
<sequence length="468" mass="52240">MADRERQFLWGAASAAYQVEGAWQAAGKGLSNWDVYTNVYHVTEAGAGRQETGNVAINAFDRTQYLADIALMQELGINAYRFSLAWTRILPDGTGRVLQAGLDHYSRFVDDLLAAGIRPVATLFHWDMPQALEDRGGWRNRESVGWFRDYAALVRDRLADRVETFVTLNEPFINLFLIEPLVEIAKESIGNPGAITDAQWTRQAMAMHHWMLASAETVGDFRAAGFKGEVGLSLPLMPTLPERPGEGEDIAAASLADAVINRWCLDAMFNGRYPDEVVAEFARRDPAFAAVVEDFPRLAANRHDFLGVNFYAPAFVRRDAAAPLGFRWGAYNPDPAPQAFNGPVRPDYLKVLLERIRDDYGNPPVYITENGAGFGPSDEVMADGTVKDPRRADYVARHITAALEAKANGADLRGYMIWSLFDNFEWLQGYSRRFGMVHVDFDTLKRTKKQSFETYREIIARGVGPQAG</sequence>
<evidence type="ECO:0000256" key="6">
    <source>
        <dbReference type="RuleBase" id="RU003690"/>
    </source>
</evidence>
<dbReference type="GO" id="GO:0005829">
    <property type="term" value="C:cytosol"/>
    <property type="evidence" value="ECO:0007669"/>
    <property type="project" value="TreeGrafter"/>
</dbReference>
<evidence type="ECO:0000256" key="5">
    <source>
        <dbReference type="PROSITE-ProRule" id="PRU10055"/>
    </source>
</evidence>
<evidence type="ECO:0000313" key="8">
    <source>
        <dbReference type="EMBL" id="MBB3932606.1"/>
    </source>
</evidence>
<dbReference type="EMBL" id="JACIDS010000004">
    <property type="protein sequence ID" value="MBB3932606.1"/>
    <property type="molecule type" value="Genomic_DNA"/>
</dbReference>
<dbReference type="SUPFAM" id="SSF51445">
    <property type="entry name" value="(Trans)glycosidases"/>
    <property type="match status" value="1"/>
</dbReference>
<proteinExistence type="inferred from homology"/>
<dbReference type="InterPro" id="IPR018120">
    <property type="entry name" value="Glyco_hydro_1_AS"/>
</dbReference>
<keyword evidence="9" id="KW-1185">Reference proteome</keyword>
<dbReference type="AlphaFoldDB" id="A0A840AWE2"/>
<evidence type="ECO:0000256" key="4">
    <source>
        <dbReference type="ARBA" id="ARBA00023295"/>
    </source>
</evidence>
<protein>
    <recommendedName>
        <fullName evidence="2">beta-glucosidase</fullName>
        <ecNumber evidence="2">3.2.1.21</ecNumber>
    </recommendedName>
</protein>
<comment type="similarity">
    <text evidence="1 6">Belongs to the glycosyl hydrolase 1 family.</text>
</comment>
<dbReference type="PROSITE" id="PS00572">
    <property type="entry name" value="GLYCOSYL_HYDROL_F1_1"/>
    <property type="match status" value="1"/>
</dbReference>
<dbReference type="GO" id="GO:0008422">
    <property type="term" value="F:beta-glucosidase activity"/>
    <property type="evidence" value="ECO:0007669"/>
    <property type="project" value="UniProtKB-EC"/>
</dbReference>
<dbReference type="Pfam" id="PF00232">
    <property type="entry name" value="Glyco_hydro_1"/>
    <property type="match status" value="1"/>
</dbReference>
<dbReference type="InterPro" id="IPR001360">
    <property type="entry name" value="Glyco_hydro_1"/>
</dbReference>
<evidence type="ECO:0000256" key="1">
    <source>
        <dbReference type="ARBA" id="ARBA00010838"/>
    </source>
</evidence>
<reference evidence="8 9" key="1">
    <citation type="submission" date="2020-08" db="EMBL/GenBank/DDBJ databases">
        <title>Genomic Encyclopedia of Type Strains, Phase IV (KMG-IV): sequencing the most valuable type-strain genomes for metagenomic binning, comparative biology and taxonomic classification.</title>
        <authorList>
            <person name="Goeker M."/>
        </authorList>
    </citation>
    <scope>NUCLEOTIDE SEQUENCE [LARGE SCALE GENOMIC DNA]</scope>
    <source>
        <strain evidence="8 9">DSM 25966</strain>
    </source>
</reference>
<dbReference type="PRINTS" id="PR00131">
    <property type="entry name" value="GLHYDRLASE1"/>
</dbReference>
<dbReference type="FunFam" id="3.20.20.80:FF:000004">
    <property type="entry name" value="Beta-glucosidase 6-phospho-beta-glucosidase"/>
    <property type="match status" value="1"/>
</dbReference>
<dbReference type="Gene3D" id="3.20.20.80">
    <property type="entry name" value="Glycosidases"/>
    <property type="match status" value="1"/>
</dbReference>
<organism evidence="8 9">
    <name type="scientific">Kaistia hirudinis</name>
    <dbReference type="NCBI Taxonomy" id="1293440"/>
    <lineage>
        <taxon>Bacteria</taxon>
        <taxon>Pseudomonadati</taxon>
        <taxon>Pseudomonadota</taxon>
        <taxon>Alphaproteobacteria</taxon>
        <taxon>Hyphomicrobiales</taxon>
        <taxon>Kaistiaceae</taxon>
        <taxon>Kaistia</taxon>
    </lineage>
</organism>
<gene>
    <name evidence="8" type="ORF">GGR25_003664</name>
</gene>
<keyword evidence="4 7" id="KW-0326">Glycosidase</keyword>
<evidence type="ECO:0000256" key="7">
    <source>
        <dbReference type="RuleBase" id="RU004468"/>
    </source>
</evidence>
<evidence type="ECO:0000256" key="2">
    <source>
        <dbReference type="ARBA" id="ARBA00012744"/>
    </source>
</evidence>
<accession>A0A840AWE2</accession>
<dbReference type="InterPro" id="IPR033132">
    <property type="entry name" value="GH_1_N_CS"/>
</dbReference>
<dbReference type="RefSeq" id="WP_183400217.1">
    <property type="nucleotide sequence ID" value="NZ_JACIDS010000004.1"/>
</dbReference>
<dbReference type="GO" id="GO:0016052">
    <property type="term" value="P:carbohydrate catabolic process"/>
    <property type="evidence" value="ECO:0007669"/>
    <property type="project" value="TreeGrafter"/>
</dbReference>